<dbReference type="GO" id="GO:0030136">
    <property type="term" value="C:clathrin-coated vesicle"/>
    <property type="evidence" value="ECO:0007669"/>
    <property type="project" value="InterPro"/>
</dbReference>
<evidence type="ECO:0000259" key="1">
    <source>
        <dbReference type="Pfam" id="PF07651"/>
    </source>
</evidence>
<dbReference type="GO" id="GO:0072583">
    <property type="term" value="P:clathrin-dependent endocytosis"/>
    <property type="evidence" value="ECO:0007669"/>
    <property type="project" value="InterPro"/>
</dbReference>
<dbReference type="InterPro" id="IPR014712">
    <property type="entry name" value="ANTH_dom_sf"/>
</dbReference>
<dbReference type="PANTHER" id="PTHR22951">
    <property type="entry name" value="CLATHRIN ASSEMBLY PROTEIN"/>
    <property type="match status" value="1"/>
</dbReference>
<protein>
    <recommendedName>
        <fullName evidence="1">AP180 N-terminal homology (ANTH) domain-containing protein</fullName>
    </recommendedName>
</protein>
<feature type="domain" description="AP180 N-terminal homology (ANTH)" evidence="1">
    <location>
        <begin position="35"/>
        <end position="158"/>
    </location>
</feature>
<organism evidence="2">
    <name type="scientific">Fagus sylvatica</name>
    <name type="common">Beechnut</name>
    <dbReference type="NCBI Taxonomy" id="28930"/>
    <lineage>
        <taxon>Eukaryota</taxon>
        <taxon>Viridiplantae</taxon>
        <taxon>Streptophyta</taxon>
        <taxon>Embryophyta</taxon>
        <taxon>Tracheophyta</taxon>
        <taxon>Spermatophyta</taxon>
        <taxon>Magnoliopsida</taxon>
        <taxon>eudicotyledons</taxon>
        <taxon>Gunneridae</taxon>
        <taxon>Pentapetalae</taxon>
        <taxon>rosids</taxon>
        <taxon>fabids</taxon>
        <taxon>Fagales</taxon>
        <taxon>Fagaceae</taxon>
        <taxon>Fagus</taxon>
    </lineage>
</organism>
<dbReference type="GO" id="GO:0006900">
    <property type="term" value="P:vesicle budding from membrane"/>
    <property type="evidence" value="ECO:0007669"/>
    <property type="project" value="TreeGrafter"/>
</dbReference>
<dbReference type="Gene3D" id="1.20.58.150">
    <property type="entry name" value="ANTH domain"/>
    <property type="match status" value="1"/>
</dbReference>
<dbReference type="Pfam" id="PF07651">
    <property type="entry name" value="ANTH"/>
    <property type="match status" value="1"/>
</dbReference>
<sequence>MLRSVPEDSPFRSKLLWTRTNGLITLYPCHFTDDSSFASQDYIAFIRSYAQLLDEALNCFVLDSNAKDYYLEDEEDEEQVPETLAEKMKEVGRKLEILPQLQSLIDRVMDYRPTGLAARSVIVRSAMKHIIRDSFICYKMFRTEIVVVLENLFHMPYRSGFGLCGSYEYPFVDRIPHIQIRALETFLGGMWQMTDSSLPSVESDESSLTEDNDRQVVPMDIIVGEWVSFEDNALVRDCEVEQEMEPLIKFDDGENVGWEALLEASVNLSCASKSFFVLNHSGCDYGYGNEYEYDNCRKNGQGEDMNTWWKMQVYNPNALNPFCQPYNVSSYHGLYPNNNMSMESLKHHNTSFV</sequence>
<dbReference type="InterPro" id="IPR011417">
    <property type="entry name" value="ANTH_dom"/>
</dbReference>
<evidence type="ECO:0000313" key="2">
    <source>
        <dbReference type="EMBL" id="SPC72573.1"/>
    </source>
</evidence>
<dbReference type="AlphaFoldDB" id="A0A2N9ECW2"/>
<accession>A0A2N9ECW2</accession>
<gene>
    <name evidence="2" type="ORF">FSB_LOCUS455</name>
</gene>
<dbReference type="GO" id="GO:0032050">
    <property type="term" value="F:clathrin heavy chain binding"/>
    <property type="evidence" value="ECO:0007669"/>
    <property type="project" value="TreeGrafter"/>
</dbReference>
<dbReference type="GO" id="GO:0005905">
    <property type="term" value="C:clathrin-coated pit"/>
    <property type="evidence" value="ECO:0007669"/>
    <property type="project" value="TreeGrafter"/>
</dbReference>
<dbReference type="PANTHER" id="PTHR22951:SF22">
    <property type="entry name" value="ENTH DOMAIN-CONTAINING PROTEIN"/>
    <property type="match status" value="1"/>
</dbReference>
<reference evidence="2" key="1">
    <citation type="submission" date="2018-02" db="EMBL/GenBank/DDBJ databases">
        <authorList>
            <person name="Cohen D.B."/>
            <person name="Kent A.D."/>
        </authorList>
    </citation>
    <scope>NUCLEOTIDE SEQUENCE</scope>
</reference>
<dbReference type="EMBL" id="OIVN01000014">
    <property type="protein sequence ID" value="SPC72573.1"/>
    <property type="molecule type" value="Genomic_DNA"/>
</dbReference>
<proteinExistence type="predicted"/>
<dbReference type="SUPFAM" id="SSF89009">
    <property type="entry name" value="GAT-like domain"/>
    <property type="match status" value="1"/>
</dbReference>
<dbReference type="GO" id="GO:0048268">
    <property type="term" value="P:clathrin coat assembly"/>
    <property type="evidence" value="ECO:0007669"/>
    <property type="project" value="InterPro"/>
</dbReference>
<dbReference type="GO" id="GO:0005546">
    <property type="term" value="F:phosphatidylinositol-4,5-bisphosphate binding"/>
    <property type="evidence" value="ECO:0007669"/>
    <property type="project" value="TreeGrafter"/>
</dbReference>
<dbReference type="InterPro" id="IPR045192">
    <property type="entry name" value="AP180-like"/>
</dbReference>
<name>A0A2N9ECW2_FAGSY</name>
<dbReference type="GO" id="GO:0000149">
    <property type="term" value="F:SNARE binding"/>
    <property type="evidence" value="ECO:0007669"/>
    <property type="project" value="TreeGrafter"/>
</dbReference>
<dbReference type="GO" id="GO:0005545">
    <property type="term" value="F:1-phosphatidylinositol binding"/>
    <property type="evidence" value="ECO:0007669"/>
    <property type="project" value="InterPro"/>
</dbReference>